<dbReference type="InterPro" id="IPR002109">
    <property type="entry name" value="Glutaredoxin"/>
</dbReference>
<dbReference type="SUPFAM" id="SSF52833">
    <property type="entry name" value="Thioredoxin-like"/>
    <property type="match status" value="1"/>
</dbReference>
<dbReference type="PROSITE" id="PS51354">
    <property type="entry name" value="GLUTAREDOXIN_2"/>
    <property type="match status" value="1"/>
</dbReference>
<dbReference type="Pfam" id="PF00462">
    <property type="entry name" value="Glutaredoxin"/>
    <property type="match status" value="1"/>
</dbReference>
<dbReference type="OrthoDB" id="418495at2759"/>
<dbReference type="GO" id="GO:0016491">
    <property type="term" value="F:oxidoreductase activity"/>
    <property type="evidence" value="ECO:0007669"/>
    <property type="project" value="UniProtKB-ARBA"/>
</dbReference>
<evidence type="ECO:0000259" key="1">
    <source>
        <dbReference type="Pfam" id="PF00462"/>
    </source>
</evidence>
<dbReference type="EMBL" id="CP014242">
    <property type="protein sequence ID" value="AMD18537.1"/>
    <property type="molecule type" value="Genomic_DNA"/>
</dbReference>
<proteinExistence type="predicted"/>
<reference evidence="2 3" key="1">
    <citation type="submission" date="2016-01" db="EMBL/GenBank/DDBJ databases">
        <title>Genome sequence of the yeast Holleya sinecauda.</title>
        <authorList>
            <person name="Dietrich F.S."/>
        </authorList>
    </citation>
    <scope>NUCLEOTIDE SEQUENCE [LARGE SCALE GENOMIC DNA]</scope>
    <source>
        <strain evidence="2 3">ATCC 58844</strain>
    </source>
</reference>
<dbReference type="STRING" id="45286.A0A109UWC1"/>
<evidence type="ECO:0000313" key="3">
    <source>
        <dbReference type="Proteomes" id="UP000243052"/>
    </source>
</evidence>
<accession>A0A109UWC1</accession>
<evidence type="ECO:0000313" key="2">
    <source>
        <dbReference type="EMBL" id="AMD18537.1"/>
    </source>
</evidence>
<sequence length="110" mass="12922">MSEYVTKARQLIKQHKYFQLSASWCPDCAYANSIWDRYKVKDKIYEFDIAKESIDKEEETKWRAAFRDATGSANLPTIFIDGQVWGTERELHQHEEAGSLESELKRIELC</sequence>
<dbReference type="Gene3D" id="3.40.30.10">
    <property type="entry name" value="Glutaredoxin"/>
    <property type="match status" value="1"/>
</dbReference>
<protein>
    <submittedName>
        <fullName evidence="2">HBL365Cp</fullName>
    </submittedName>
</protein>
<dbReference type="AlphaFoldDB" id="A0A109UWC1"/>
<dbReference type="InterPro" id="IPR036249">
    <property type="entry name" value="Thioredoxin-like_sf"/>
</dbReference>
<name>A0A109UWC1_9SACH</name>
<feature type="domain" description="Glutaredoxin" evidence="1">
    <location>
        <begin position="19"/>
        <end position="85"/>
    </location>
</feature>
<keyword evidence="3" id="KW-1185">Reference proteome</keyword>
<dbReference type="RefSeq" id="XP_017985533.1">
    <property type="nucleotide sequence ID" value="XM_018130371.1"/>
</dbReference>
<organism evidence="2 3">
    <name type="scientific">Eremothecium sinecaudum</name>
    <dbReference type="NCBI Taxonomy" id="45286"/>
    <lineage>
        <taxon>Eukaryota</taxon>
        <taxon>Fungi</taxon>
        <taxon>Dikarya</taxon>
        <taxon>Ascomycota</taxon>
        <taxon>Saccharomycotina</taxon>
        <taxon>Saccharomycetes</taxon>
        <taxon>Saccharomycetales</taxon>
        <taxon>Saccharomycetaceae</taxon>
        <taxon>Eremothecium</taxon>
    </lineage>
</organism>
<gene>
    <name evidence="2" type="ORF">AW171_hschr241</name>
</gene>
<dbReference type="GeneID" id="28722071"/>
<dbReference type="Proteomes" id="UP000243052">
    <property type="component" value="Chromosome ii"/>
</dbReference>